<dbReference type="EMBL" id="CP001700">
    <property type="protein sequence ID" value="ACU71693.1"/>
    <property type="molecule type" value="Genomic_DNA"/>
</dbReference>
<dbReference type="InterPro" id="IPR010982">
    <property type="entry name" value="Lambda_DNA-bd_dom_sf"/>
</dbReference>
<reference evidence="3 4" key="1">
    <citation type="journal article" date="2009" name="Stand. Genomic Sci.">
        <title>Complete genome sequence of Catenulispora acidiphila type strain (ID 139908).</title>
        <authorList>
            <person name="Copeland A."/>
            <person name="Lapidus A."/>
            <person name="Glavina Del Rio T."/>
            <person name="Nolan M."/>
            <person name="Lucas S."/>
            <person name="Chen F."/>
            <person name="Tice H."/>
            <person name="Cheng J.F."/>
            <person name="Bruce D."/>
            <person name="Goodwin L."/>
            <person name="Pitluck S."/>
            <person name="Mikhailova N."/>
            <person name="Pati A."/>
            <person name="Ivanova N."/>
            <person name="Mavromatis K."/>
            <person name="Chen A."/>
            <person name="Palaniappan K."/>
            <person name="Chain P."/>
            <person name="Land M."/>
            <person name="Hauser L."/>
            <person name="Chang Y.J."/>
            <person name="Jeffries C.D."/>
            <person name="Chertkov O."/>
            <person name="Brettin T."/>
            <person name="Detter J.C."/>
            <person name="Han C."/>
            <person name="Ali Z."/>
            <person name="Tindall B.J."/>
            <person name="Goker M."/>
            <person name="Bristow J."/>
            <person name="Eisen J.A."/>
            <person name="Markowitz V."/>
            <person name="Hugenholtz P."/>
            <person name="Kyrpides N.C."/>
            <person name="Klenk H.P."/>
        </authorList>
    </citation>
    <scope>NUCLEOTIDE SEQUENCE [LARGE SCALE GENOMIC DNA]</scope>
    <source>
        <strain evidence="4">DSM 44928 / JCM 14897 / NBRC 102108 / NRRL B-24433 / ID139908</strain>
    </source>
</reference>
<dbReference type="Gene3D" id="1.25.40.10">
    <property type="entry name" value="Tetratricopeptide repeat domain"/>
    <property type="match status" value="2"/>
</dbReference>
<dbReference type="eggNOG" id="COG3903">
    <property type="taxonomic scope" value="Bacteria"/>
</dbReference>
<dbReference type="SUPFAM" id="SSF48452">
    <property type="entry name" value="TPR-like"/>
    <property type="match status" value="2"/>
</dbReference>
<dbReference type="STRING" id="479433.Caci_2780"/>
<dbReference type="InterPro" id="IPR027417">
    <property type="entry name" value="P-loop_NTPase"/>
</dbReference>
<evidence type="ECO:0000259" key="2">
    <source>
        <dbReference type="PROSITE" id="PS50943"/>
    </source>
</evidence>
<dbReference type="InterPro" id="IPR011990">
    <property type="entry name" value="TPR-like_helical_dom_sf"/>
</dbReference>
<protein>
    <submittedName>
        <fullName evidence="3">Transcriptional regulator, XRE family</fullName>
    </submittedName>
</protein>
<accession>C7Q118</accession>
<dbReference type="Pfam" id="PF13424">
    <property type="entry name" value="TPR_12"/>
    <property type="match status" value="1"/>
</dbReference>
<gene>
    <name evidence="3" type="ordered locus">Caci_2780</name>
</gene>
<dbReference type="Gene3D" id="3.40.50.300">
    <property type="entry name" value="P-loop containing nucleotide triphosphate hydrolases"/>
    <property type="match status" value="1"/>
</dbReference>
<dbReference type="GO" id="GO:0003677">
    <property type="term" value="F:DNA binding"/>
    <property type="evidence" value="ECO:0007669"/>
    <property type="project" value="InterPro"/>
</dbReference>
<evidence type="ECO:0000256" key="1">
    <source>
        <dbReference type="SAM" id="MobiDB-lite"/>
    </source>
</evidence>
<dbReference type="PANTHER" id="PTHR47691:SF3">
    <property type="entry name" value="HTH-TYPE TRANSCRIPTIONAL REGULATOR RV0890C-RELATED"/>
    <property type="match status" value="1"/>
</dbReference>
<dbReference type="PANTHER" id="PTHR47691">
    <property type="entry name" value="REGULATOR-RELATED"/>
    <property type="match status" value="1"/>
</dbReference>
<dbReference type="SMART" id="SM00530">
    <property type="entry name" value="HTH_XRE"/>
    <property type="match status" value="1"/>
</dbReference>
<dbReference type="PROSITE" id="PS50943">
    <property type="entry name" value="HTH_CROC1"/>
    <property type="match status" value="1"/>
</dbReference>
<dbReference type="SMART" id="SM00028">
    <property type="entry name" value="TPR"/>
    <property type="match status" value="4"/>
</dbReference>
<dbReference type="SUPFAM" id="SSF47413">
    <property type="entry name" value="lambda repressor-like DNA-binding domains"/>
    <property type="match status" value="1"/>
</dbReference>
<dbReference type="OrthoDB" id="4326794at2"/>
<evidence type="ECO:0000313" key="4">
    <source>
        <dbReference type="Proteomes" id="UP000000851"/>
    </source>
</evidence>
<dbReference type="KEGG" id="cai:Caci_2780"/>
<dbReference type="RefSeq" id="WP_012786986.1">
    <property type="nucleotide sequence ID" value="NC_013131.1"/>
</dbReference>
<dbReference type="CDD" id="cd00093">
    <property type="entry name" value="HTH_XRE"/>
    <property type="match status" value="1"/>
</dbReference>
<dbReference type="InterPro" id="IPR001387">
    <property type="entry name" value="Cro/C1-type_HTH"/>
</dbReference>
<feature type="domain" description="HTH cro/C1-type" evidence="2">
    <location>
        <begin position="10"/>
        <end position="64"/>
    </location>
</feature>
<name>C7Q118_CATAD</name>
<keyword evidence="4" id="KW-1185">Reference proteome</keyword>
<dbReference type="Pfam" id="PF13560">
    <property type="entry name" value="HTH_31"/>
    <property type="match status" value="1"/>
</dbReference>
<feature type="region of interest" description="Disordered" evidence="1">
    <location>
        <begin position="75"/>
        <end position="97"/>
    </location>
</feature>
<dbReference type="HOGENOM" id="CLU_004665_2_1_11"/>
<organism evidence="3 4">
    <name type="scientific">Catenulispora acidiphila (strain DSM 44928 / JCM 14897 / NBRC 102108 / NRRL B-24433 / ID139908)</name>
    <dbReference type="NCBI Taxonomy" id="479433"/>
    <lineage>
        <taxon>Bacteria</taxon>
        <taxon>Bacillati</taxon>
        <taxon>Actinomycetota</taxon>
        <taxon>Actinomycetes</taxon>
        <taxon>Catenulisporales</taxon>
        <taxon>Catenulisporaceae</taxon>
        <taxon>Catenulispora</taxon>
    </lineage>
</organism>
<dbReference type="InterPro" id="IPR019734">
    <property type="entry name" value="TPR_rpt"/>
</dbReference>
<sequence>MSHDDLAGSLRKIKAESGRSLRAVEQAIHVSNSSLSRYLAGQATPSWNVVVAFCRFTGHDPRPLRPLWEAAERERRAPGRPFAADRPAAASRVPRNDLPRDVAGFTARRAEVETVSRLARAGQAVAIDGMGGVGKTALAVKVAHLLTPEFPDCQLYVDLHGFTPGRDPVEPTEALLGLLRALGVPGGRIPDDLAGRSAQWRSELARQRAIVILDNAADADHVRALLPGAGRNTVLITSRVRMVGLDGVQPLSLAPLGPADAADLFTVALGPGTAADPETVAELMRRYGGLPLSIRVAAARLRHRPAWSVADLLESPPPSDEAGLGKVIDASLARLGGDQRQMFLLLGLYPGTLIGPFAAAALAGRPVTEARALLDDLVDANLLEEPAAQRYRFHDLIRQRAAEAARREESAEGRDTALDRLTDFYLHTVTCGVRALDVVPEHVLPVRHVPAEVPDISTPEQAMSWYRDEEATLVRVVEQTVRRGRDDLTAQFALLIGDLLGRYGRWELWRWIADIGVQAAERLGNLSIQAALEYSRGLAAYFTGRLDSAAADFAAAADIAARSGAVGMRIIAIRGVAAVAEDRGEFTRALDLLAEARQLPLADRYPTEVAIAAVLTAHHSLLALGRVAEAADVARDVLATAQDPTPRITSLRVLGRARLSDGDLPGAVTYFQEAEAACRDNQDASFAAICQGDVAEALSRLGRHAEALDRHEAALAWATDFGDVYREIYLREAFARSCLAAGDPDRAVDQFRQALALAEPRGYRHVAGLARDGLARALAPVG</sequence>
<dbReference type="InParanoid" id="C7Q118"/>
<dbReference type="Proteomes" id="UP000000851">
    <property type="component" value="Chromosome"/>
</dbReference>
<dbReference type="SUPFAM" id="SSF52540">
    <property type="entry name" value="P-loop containing nucleoside triphosphate hydrolases"/>
    <property type="match status" value="1"/>
</dbReference>
<dbReference type="PRINTS" id="PR00364">
    <property type="entry name" value="DISEASERSIST"/>
</dbReference>
<dbReference type="AlphaFoldDB" id="C7Q118"/>
<proteinExistence type="predicted"/>
<evidence type="ECO:0000313" key="3">
    <source>
        <dbReference type="EMBL" id="ACU71693.1"/>
    </source>
</evidence>